<evidence type="ECO:0000313" key="2">
    <source>
        <dbReference type="EMBL" id="RIX29979.1"/>
    </source>
</evidence>
<name>A0A3A1U6Q0_9MICO</name>
<dbReference type="Pfam" id="PF13668">
    <property type="entry name" value="Ferritin_2"/>
    <property type="match status" value="1"/>
</dbReference>
<reference evidence="3" key="1">
    <citation type="submission" date="2018-09" db="EMBL/GenBank/DDBJ databases">
        <authorList>
            <person name="Kim I."/>
        </authorList>
    </citation>
    <scope>NUCLEOTIDE SEQUENCE [LARGE SCALE GENOMIC DNA]</scope>
    <source>
        <strain evidence="3">DD4a</strain>
    </source>
</reference>
<dbReference type="InterPro" id="IPR006311">
    <property type="entry name" value="TAT_signal"/>
</dbReference>
<dbReference type="InterPro" id="IPR052965">
    <property type="entry name" value="Pigment-catalase-like"/>
</dbReference>
<dbReference type="AlphaFoldDB" id="A0A3A1U6Q0"/>
<keyword evidence="3" id="KW-1185">Reference proteome</keyword>
<dbReference type="PANTHER" id="PTHR31694">
    <property type="entry name" value="DESICCATION-LIKE PROTEIN"/>
    <property type="match status" value="1"/>
</dbReference>
<evidence type="ECO:0000313" key="3">
    <source>
        <dbReference type="Proteomes" id="UP000265742"/>
    </source>
</evidence>
<proteinExistence type="predicted"/>
<comment type="caution">
    <text evidence="2">The sequence shown here is derived from an EMBL/GenBank/DDBJ whole genome shotgun (WGS) entry which is preliminary data.</text>
</comment>
<evidence type="ECO:0000256" key="1">
    <source>
        <dbReference type="SAM" id="MobiDB-lite"/>
    </source>
</evidence>
<dbReference type="Proteomes" id="UP000265742">
    <property type="component" value="Unassembled WGS sequence"/>
</dbReference>
<protein>
    <submittedName>
        <fullName evidence="2">Ferritin-like domain-containing protein</fullName>
    </submittedName>
</protein>
<feature type="compositionally biased region" description="Basic and acidic residues" evidence="1">
    <location>
        <begin position="248"/>
        <end position="259"/>
    </location>
</feature>
<accession>A0A3A1U6Q0</accession>
<dbReference type="PANTHER" id="PTHR31694:SF26">
    <property type="entry name" value="OS05G0151100 PROTEIN"/>
    <property type="match status" value="1"/>
</dbReference>
<dbReference type="RefSeq" id="WP_119480342.1">
    <property type="nucleotide sequence ID" value="NZ_QXTG01000001.1"/>
</dbReference>
<feature type="region of interest" description="Disordered" evidence="1">
    <location>
        <begin position="248"/>
        <end position="274"/>
    </location>
</feature>
<dbReference type="CDD" id="cd00657">
    <property type="entry name" value="Ferritin_like"/>
    <property type="match status" value="1"/>
</dbReference>
<organism evidence="2 3">
    <name type="scientific">Amnibacterium setariae</name>
    <dbReference type="NCBI Taxonomy" id="2306585"/>
    <lineage>
        <taxon>Bacteria</taxon>
        <taxon>Bacillati</taxon>
        <taxon>Actinomycetota</taxon>
        <taxon>Actinomycetes</taxon>
        <taxon>Micrococcales</taxon>
        <taxon>Microbacteriaceae</taxon>
        <taxon>Amnibacterium</taxon>
    </lineage>
</organism>
<sequence length="326" mass="33915">MYEKQFISEAVQRSAATDVDRRKLFTMLGVAGVGAAAATVVGGAAANAAPADAASDAATDAAVLNFALNLEYLEAEFYLRAVTGEGLGSKDVHGTGKYGTVSGGHEVPFKSKAIAKYAREIARDEREHVRFLRGALGKSAVARPKISLDAAFTAAAVAAGVIKKGQKFDAFANDTNFLLAAFLFEDVGVTAYKGAAGLITNKTYLDAAAGILAVEAYHAGAIRTVLSAEAEKNHAVYGIVQKLSDARDSLDGKGDDDQGIKYGSDSGWKPKNPSNLVPTDRHGIAYGRTPDHVLNIVYLNPKKVTKGGFYPNGVNGGVNTSGGAAS</sequence>
<dbReference type="InterPro" id="IPR009078">
    <property type="entry name" value="Ferritin-like_SF"/>
</dbReference>
<dbReference type="OrthoDB" id="954262at2"/>
<dbReference type="PROSITE" id="PS51318">
    <property type="entry name" value="TAT"/>
    <property type="match status" value="1"/>
</dbReference>
<dbReference type="EMBL" id="QXTG01000001">
    <property type="protein sequence ID" value="RIX29979.1"/>
    <property type="molecule type" value="Genomic_DNA"/>
</dbReference>
<dbReference type="SUPFAM" id="SSF47240">
    <property type="entry name" value="Ferritin-like"/>
    <property type="match status" value="1"/>
</dbReference>
<gene>
    <name evidence="2" type="ORF">D1781_00420</name>
</gene>